<comment type="caution">
    <text evidence="1">The sequence shown here is derived from an EMBL/GenBank/DDBJ whole genome shotgun (WGS) entry which is preliminary data.</text>
</comment>
<accession>A0ABQ2M3T5</accession>
<dbReference type="Proteomes" id="UP000631535">
    <property type="component" value="Unassembled WGS sequence"/>
</dbReference>
<dbReference type="EMBL" id="BMMP01000004">
    <property type="protein sequence ID" value="GGO46442.1"/>
    <property type="molecule type" value="Genomic_DNA"/>
</dbReference>
<protein>
    <submittedName>
        <fullName evidence="1">Uncharacterized protein</fullName>
    </submittedName>
</protein>
<evidence type="ECO:0000313" key="1">
    <source>
        <dbReference type="EMBL" id="GGO46442.1"/>
    </source>
</evidence>
<proteinExistence type="predicted"/>
<reference evidence="2" key="1">
    <citation type="journal article" date="2019" name="Int. J. Syst. Evol. Microbiol.">
        <title>The Global Catalogue of Microorganisms (GCM) 10K type strain sequencing project: providing services to taxonomists for standard genome sequencing and annotation.</title>
        <authorList>
            <consortium name="The Broad Institute Genomics Platform"/>
            <consortium name="The Broad Institute Genome Sequencing Center for Infectious Disease"/>
            <person name="Wu L."/>
            <person name="Ma J."/>
        </authorList>
    </citation>
    <scope>NUCLEOTIDE SEQUENCE [LARGE SCALE GENOMIC DNA]</scope>
    <source>
        <strain evidence="2">CGMCC 4.7178</strain>
    </source>
</reference>
<sequence length="81" mass="8975">MLIAIGLIAAALAGYAALCAASPFGYCRKCSGTGLRELRKRSKLCRRCRGQRRRLRVGRRLFHAGQRGREAGSKYLRPAPK</sequence>
<gene>
    <name evidence="1" type="ORF">GCM10012287_16790</name>
</gene>
<organism evidence="1 2">
    <name type="scientific">Streptomyces daqingensis</name>
    <dbReference type="NCBI Taxonomy" id="1472640"/>
    <lineage>
        <taxon>Bacteria</taxon>
        <taxon>Bacillati</taxon>
        <taxon>Actinomycetota</taxon>
        <taxon>Actinomycetes</taxon>
        <taxon>Kitasatosporales</taxon>
        <taxon>Streptomycetaceae</taxon>
        <taxon>Streptomyces</taxon>
    </lineage>
</organism>
<evidence type="ECO:0000313" key="2">
    <source>
        <dbReference type="Proteomes" id="UP000631535"/>
    </source>
</evidence>
<name>A0ABQ2M3T5_9ACTN</name>
<keyword evidence="2" id="KW-1185">Reference proteome</keyword>